<dbReference type="SUPFAM" id="SSF58104">
    <property type="entry name" value="Methyl-accepting chemotaxis protein (MCP) signaling domain"/>
    <property type="match status" value="1"/>
</dbReference>
<evidence type="ECO:0000259" key="12">
    <source>
        <dbReference type="PROSITE" id="PS50885"/>
    </source>
</evidence>
<dbReference type="PROSITE" id="PS50885">
    <property type="entry name" value="HAMP"/>
    <property type="match status" value="1"/>
</dbReference>
<dbReference type="Pfam" id="PF00015">
    <property type="entry name" value="MCPsignal"/>
    <property type="match status" value="1"/>
</dbReference>
<dbReference type="PROSITE" id="PS50111">
    <property type="entry name" value="CHEMOTAXIS_TRANSDUC_2"/>
    <property type="match status" value="1"/>
</dbReference>
<dbReference type="PANTHER" id="PTHR32089:SF112">
    <property type="entry name" value="LYSOZYME-LIKE PROTEIN-RELATED"/>
    <property type="match status" value="1"/>
</dbReference>
<dbReference type="RefSeq" id="WP_213167413.1">
    <property type="nucleotide sequence ID" value="NZ_CP058559.1"/>
</dbReference>
<gene>
    <name evidence="13" type="ORF">HYG86_02720</name>
</gene>
<evidence type="ECO:0000256" key="2">
    <source>
        <dbReference type="ARBA" id="ARBA00022475"/>
    </source>
</evidence>
<dbReference type="SUPFAM" id="SSF103190">
    <property type="entry name" value="Sensory domain-like"/>
    <property type="match status" value="1"/>
</dbReference>
<dbReference type="GO" id="GO:0006935">
    <property type="term" value="P:chemotaxis"/>
    <property type="evidence" value="ECO:0007669"/>
    <property type="project" value="UniProtKB-KW"/>
</dbReference>
<dbReference type="AlphaFoldDB" id="A0A7G9W4Y6"/>
<keyword evidence="6 10" id="KW-0472">Membrane</keyword>
<dbReference type="CDD" id="cd12912">
    <property type="entry name" value="PDC2_MCP_like"/>
    <property type="match status" value="1"/>
</dbReference>
<dbReference type="InterPro" id="IPR033479">
    <property type="entry name" value="dCache_1"/>
</dbReference>
<dbReference type="GO" id="GO:0007165">
    <property type="term" value="P:signal transduction"/>
    <property type="evidence" value="ECO:0007669"/>
    <property type="project" value="UniProtKB-KW"/>
</dbReference>
<dbReference type="Pfam" id="PF02743">
    <property type="entry name" value="dCache_1"/>
    <property type="match status" value="1"/>
</dbReference>
<keyword evidence="3" id="KW-0145">Chemotaxis</keyword>
<feature type="transmembrane region" description="Helical" evidence="10">
    <location>
        <begin position="281"/>
        <end position="303"/>
    </location>
</feature>
<evidence type="ECO:0000256" key="3">
    <source>
        <dbReference type="ARBA" id="ARBA00022500"/>
    </source>
</evidence>
<evidence type="ECO:0000259" key="11">
    <source>
        <dbReference type="PROSITE" id="PS50111"/>
    </source>
</evidence>
<organism evidence="13 14">
    <name type="scientific">Alkalicella caledoniensis</name>
    <dbReference type="NCBI Taxonomy" id="2731377"/>
    <lineage>
        <taxon>Bacteria</taxon>
        <taxon>Bacillati</taxon>
        <taxon>Bacillota</taxon>
        <taxon>Clostridia</taxon>
        <taxon>Eubacteriales</taxon>
        <taxon>Proteinivoracaceae</taxon>
        <taxon>Alkalicella</taxon>
    </lineage>
</organism>
<evidence type="ECO:0000256" key="10">
    <source>
        <dbReference type="SAM" id="Phobius"/>
    </source>
</evidence>
<dbReference type="SMART" id="SM00283">
    <property type="entry name" value="MA"/>
    <property type="match status" value="1"/>
</dbReference>
<name>A0A7G9W4Y6_ALKCA</name>
<dbReference type="Gene3D" id="1.10.287.950">
    <property type="entry name" value="Methyl-accepting chemotaxis protein"/>
    <property type="match status" value="1"/>
</dbReference>
<evidence type="ECO:0000313" key="13">
    <source>
        <dbReference type="EMBL" id="QNO13748.1"/>
    </source>
</evidence>
<evidence type="ECO:0000313" key="14">
    <source>
        <dbReference type="Proteomes" id="UP000516160"/>
    </source>
</evidence>
<evidence type="ECO:0000256" key="7">
    <source>
        <dbReference type="ARBA" id="ARBA00023224"/>
    </source>
</evidence>
<feature type="transmembrane region" description="Helical" evidence="10">
    <location>
        <begin position="7"/>
        <end position="24"/>
    </location>
</feature>
<dbReference type="PANTHER" id="PTHR32089">
    <property type="entry name" value="METHYL-ACCEPTING CHEMOTAXIS PROTEIN MCPB"/>
    <property type="match status" value="1"/>
</dbReference>
<evidence type="ECO:0000256" key="5">
    <source>
        <dbReference type="ARBA" id="ARBA00022989"/>
    </source>
</evidence>
<dbReference type="CDD" id="cd11386">
    <property type="entry name" value="MCP_signal"/>
    <property type="match status" value="1"/>
</dbReference>
<dbReference type="SMART" id="SM00304">
    <property type="entry name" value="HAMP"/>
    <property type="match status" value="2"/>
</dbReference>
<dbReference type="InterPro" id="IPR029151">
    <property type="entry name" value="Sensor-like_sf"/>
</dbReference>
<evidence type="ECO:0000256" key="8">
    <source>
        <dbReference type="ARBA" id="ARBA00029447"/>
    </source>
</evidence>
<dbReference type="KEGG" id="acae:HYG86_02720"/>
<accession>A0A7G9W4Y6</accession>
<proteinExistence type="inferred from homology"/>
<keyword evidence="5 10" id="KW-1133">Transmembrane helix</keyword>
<comment type="similarity">
    <text evidence="8">Belongs to the methyl-accepting chemotaxis (MCP) protein family.</text>
</comment>
<dbReference type="Gene3D" id="6.10.340.10">
    <property type="match status" value="1"/>
</dbReference>
<dbReference type="Gene3D" id="3.30.450.20">
    <property type="entry name" value="PAS domain"/>
    <property type="match status" value="2"/>
</dbReference>
<dbReference type="Pfam" id="PF00672">
    <property type="entry name" value="HAMP"/>
    <property type="match status" value="1"/>
</dbReference>
<evidence type="ECO:0000256" key="9">
    <source>
        <dbReference type="PROSITE-ProRule" id="PRU00284"/>
    </source>
</evidence>
<dbReference type="CDD" id="cd12913">
    <property type="entry name" value="PDC1_MCP_like"/>
    <property type="match status" value="1"/>
</dbReference>
<dbReference type="InterPro" id="IPR003660">
    <property type="entry name" value="HAMP_dom"/>
</dbReference>
<dbReference type="CDD" id="cd06225">
    <property type="entry name" value="HAMP"/>
    <property type="match status" value="1"/>
</dbReference>
<keyword evidence="14" id="KW-1185">Reference proteome</keyword>
<feature type="domain" description="Methyl-accepting transducer" evidence="11">
    <location>
        <begin position="372"/>
        <end position="622"/>
    </location>
</feature>
<evidence type="ECO:0000256" key="1">
    <source>
        <dbReference type="ARBA" id="ARBA00004651"/>
    </source>
</evidence>
<reference evidence="13 14" key="1">
    <citation type="submission" date="2020-07" db="EMBL/GenBank/DDBJ databases">
        <title>Alkalicella. sp. LB2 genome.</title>
        <authorList>
            <person name="Postec A."/>
            <person name="Quemeneur M."/>
        </authorList>
    </citation>
    <scope>NUCLEOTIDE SEQUENCE [LARGE SCALE GENOMIC DNA]</scope>
    <source>
        <strain evidence="13 14">LB2</strain>
    </source>
</reference>
<dbReference type="InterPro" id="IPR004089">
    <property type="entry name" value="MCPsignal_dom"/>
</dbReference>
<dbReference type="EMBL" id="CP058559">
    <property type="protein sequence ID" value="QNO13748.1"/>
    <property type="molecule type" value="Genomic_DNA"/>
</dbReference>
<evidence type="ECO:0000256" key="6">
    <source>
        <dbReference type="ARBA" id="ARBA00023136"/>
    </source>
</evidence>
<keyword evidence="7 9" id="KW-0807">Transducer</keyword>
<keyword evidence="4 10" id="KW-0812">Transmembrane</keyword>
<dbReference type="Proteomes" id="UP000516160">
    <property type="component" value="Chromosome"/>
</dbReference>
<evidence type="ECO:0000256" key="4">
    <source>
        <dbReference type="ARBA" id="ARBA00022692"/>
    </source>
</evidence>
<keyword evidence="2" id="KW-1003">Cell membrane</keyword>
<protein>
    <submittedName>
        <fullName evidence="13">Methyl-accepting chemotaxis protein</fullName>
    </submittedName>
</protein>
<comment type="subcellular location">
    <subcellularLocation>
        <location evidence="1">Cell membrane</location>
        <topology evidence="1">Multi-pass membrane protein</topology>
    </subcellularLocation>
</comment>
<dbReference type="GO" id="GO:0005886">
    <property type="term" value="C:plasma membrane"/>
    <property type="evidence" value="ECO:0007669"/>
    <property type="project" value="UniProtKB-SubCell"/>
</dbReference>
<feature type="domain" description="HAMP" evidence="12">
    <location>
        <begin position="301"/>
        <end position="353"/>
    </location>
</feature>
<sequence>MSIRWKIIAGITILVIASTAYLGFSSYKTATEILTDEFKLTSYQTTQLAEKTLDIYLKSLEDTLTSVTLLEEVQSIAQSEDNQAKMLERFKSVSDTYDEITHVYLGLTDREFYTYPPADLPEGYDPTSRNWYTEAVAKDGLIWTDVYESSNGLGMVVTASMPLYNSYNQGELVGVIAIDINLSNLQGFIDGIRIGEQGTAALTAGDGKVITHENHTLIGKILPIEELVSALSGKSGEVEFTYEDEERISMFSTIDRTGWKIIGTPELAEVHNQVGIILNDILINGAVTIIFACLIGFGLSLTITKPINSLVKDLDKISNGDLTIKTNIKSKDEVGTLGKAVNKMVDQLSILFQDVQIVSQQLSIASETLAANTEETTASTSEVSRAAEEIAKGASEQAKDVETSSEMTRNLDNKFFELNEGSQQMLALTKEVVKANESGSKAVTDLINANKENNAVTENIERTIVELNNKTQSIGGILETISSISNQTNLLALNAAIEAARAGEAGKGFAVVADEIRKLAEQAGKSTGEIAGIVSEIQGQSSRSVEIMQSTKQQAKIQNIAVTDVDTAFSTIYESIGNITGRIENITSYVETMSKDGKDIVNAIQRVAAVSEETAASSQQVTASMQQTAMVADEVAKAAEQLNDLSEKLSKEVQKFKI</sequence>